<dbReference type="SUPFAM" id="SSF56281">
    <property type="entry name" value="Metallo-hydrolase/oxidoreductase"/>
    <property type="match status" value="1"/>
</dbReference>
<evidence type="ECO:0000313" key="3">
    <source>
        <dbReference type="Proteomes" id="UP000278327"/>
    </source>
</evidence>
<accession>A0A3N0ARL0</accession>
<protein>
    <submittedName>
        <fullName evidence="2">MBL fold metallo-hydrolase</fullName>
    </submittedName>
</protein>
<feature type="domain" description="Metallo-beta-lactamase" evidence="1">
    <location>
        <begin position="57"/>
        <end position="247"/>
    </location>
</feature>
<evidence type="ECO:0000313" key="2">
    <source>
        <dbReference type="EMBL" id="RNL37497.1"/>
    </source>
</evidence>
<proteinExistence type="predicted"/>
<dbReference type="SMART" id="SM00849">
    <property type="entry name" value="Lactamase_B"/>
    <property type="match status" value="1"/>
</dbReference>
<organism evidence="2 3">
    <name type="scientific">Adlercreutzia equolifaciens subsp. celatus DSM 18785</name>
    <dbReference type="NCBI Taxonomy" id="1121021"/>
    <lineage>
        <taxon>Bacteria</taxon>
        <taxon>Bacillati</taxon>
        <taxon>Actinomycetota</taxon>
        <taxon>Coriobacteriia</taxon>
        <taxon>Eggerthellales</taxon>
        <taxon>Eggerthellaceae</taxon>
        <taxon>Adlercreutzia</taxon>
    </lineage>
</organism>
<reference evidence="2 3" key="1">
    <citation type="journal article" date="2019" name="Microbiol. Resour. Announc.">
        <title>Draft Genome Sequences of Type Strains of Gordonibacter faecihominis, Paraeggerthella hongkongensis, Parvibacter caecicola,Slackia equolifaciens, Slackia faecicanis, and Slackia isoflavoniconvertens.</title>
        <authorList>
            <person name="Danylec N."/>
            <person name="Stoll D.A."/>
            <person name="Dotsch A."/>
            <person name="Huch M."/>
        </authorList>
    </citation>
    <scope>NUCLEOTIDE SEQUENCE [LARGE SCALE GENOMIC DNA]</scope>
    <source>
        <strain evidence="2 3">DSM 18785</strain>
    </source>
</reference>
<evidence type="ECO:0000259" key="1">
    <source>
        <dbReference type="SMART" id="SM00849"/>
    </source>
</evidence>
<keyword evidence="3" id="KW-1185">Reference proteome</keyword>
<dbReference type="EMBL" id="QICA01000012">
    <property type="protein sequence ID" value="RNL37497.1"/>
    <property type="molecule type" value="Genomic_DNA"/>
</dbReference>
<gene>
    <name evidence="2" type="ORF">DMP10_07615</name>
</gene>
<dbReference type="Pfam" id="PF12706">
    <property type="entry name" value="Lactamase_B_2"/>
    <property type="match status" value="1"/>
</dbReference>
<dbReference type="CDD" id="cd16279">
    <property type="entry name" value="metallo-hydrolase-like_MBL-fold"/>
    <property type="match status" value="1"/>
</dbReference>
<dbReference type="Proteomes" id="UP000278327">
    <property type="component" value="Unassembled WGS sequence"/>
</dbReference>
<name>A0A3N0ARL0_9ACTN</name>
<dbReference type="RefSeq" id="WP_117285177.1">
    <property type="nucleotide sequence ID" value="NZ_JAMTCE010000002.1"/>
</dbReference>
<dbReference type="GO" id="GO:0016787">
    <property type="term" value="F:hydrolase activity"/>
    <property type="evidence" value="ECO:0007669"/>
    <property type="project" value="UniProtKB-KW"/>
</dbReference>
<sequence length="283" mass="30634">MSASTPAAQTPSATAPTAPSSGPALTFLGTGAGCGVPAFFCECPACEEARRDPRARRGDCGVLVRNERTLLLDTPPDLRHQLEREGVRAVDRVLWTHAHFDHLGGLGELEYMVRLVTGAPLPCAASPAARAGILAEFHYLDDILDFQELAPFDEFAFDDVRYTALPVTHAPGTYGYLMEGPSGRRTFYASDTGALPPETAERVRGADALIMDATFWGRNWSPGAHHSVQETIEEGLALGARTIYLTHLAMHYDTPITLAELEARLEPYDGRVRCAADGLTILL</sequence>
<dbReference type="InterPro" id="IPR036866">
    <property type="entry name" value="RibonucZ/Hydroxyglut_hydro"/>
</dbReference>
<dbReference type="InterPro" id="IPR001279">
    <property type="entry name" value="Metallo-B-lactamas"/>
</dbReference>
<comment type="caution">
    <text evidence="2">The sequence shown here is derived from an EMBL/GenBank/DDBJ whole genome shotgun (WGS) entry which is preliminary data.</text>
</comment>
<dbReference type="Gene3D" id="3.60.15.10">
    <property type="entry name" value="Ribonuclease Z/Hydroxyacylglutathione hydrolase-like"/>
    <property type="match status" value="1"/>
</dbReference>
<keyword evidence="2" id="KW-0378">Hydrolase</keyword>
<dbReference type="AlphaFoldDB" id="A0A3N0ARL0"/>
<dbReference type="PANTHER" id="PTHR42663:SF6">
    <property type="entry name" value="HYDROLASE C777.06C-RELATED"/>
    <property type="match status" value="1"/>
</dbReference>
<dbReference type="PANTHER" id="PTHR42663">
    <property type="entry name" value="HYDROLASE C777.06C-RELATED-RELATED"/>
    <property type="match status" value="1"/>
</dbReference>